<dbReference type="Proteomes" id="UP001153954">
    <property type="component" value="Unassembled WGS sequence"/>
</dbReference>
<evidence type="ECO:0000313" key="2">
    <source>
        <dbReference type="EMBL" id="CAH2109329.1"/>
    </source>
</evidence>
<keyword evidence="3" id="KW-1185">Reference proteome</keyword>
<sequence>METSNRDSRIGPLPGGERRGTSGAGAGRDSMWTASDSSLNRRARVGGPENITAEGREEETLDATASDTLRSREISPARSAGTSALTTEYTSDDARRKWSPLELEELMYCYYKAKAGGVGYIKRLEILFKTRNPHNPKSDKFNEILERIRKQAEGIELDNTGPVLNTIEEASTTPTQIHTTQSNVHHTPEQAEIINQLTENIQVNEDQDPLILQFLQILAETKETPLADRLFLPKAKINKQFMENLNTLNNYLPNILITNDTLQEINNIIYATAKTLIINNKQIPYVPKATIPQKSDPPWKKRIKDKINKFRKKLGRNRHHTRMLCVNCNICVNTLSRYQIITLDSRGAAVLCSWVYPRVVLEEDIVCETCRDLAMFSVNENFQQDVSGNADQQAGPSHQGHTNVCLLCGLSTLRRRSDKILRSNPSELQLCMIAIIESRVQPRKPQVSQSEEATHSVNEVTLPDYRRAANTNHHYVFPNCGNDILRSISEKLRAIMLNTHNYYLPQQARVCDDHLMGNTLDTLFHSQNSYASFTVQQIQHVFSFVNALNVSIDFENVDEMDESVFQYWVGHADIINKLFCDGSALREYFECDDVFILDRSFRDSISLLEGCGFRDFMPESLSEGEHQLTTAQANKSRCVTICRWVVEAINGHFKRDFKLLRQEYFISL</sequence>
<dbReference type="EMBL" id="CAKOGL010000107">
    <property type="protein sequence ID" value="CAH2109329.1"/>
    <property type="molecule type" value="Genomic_DNA"/>
</dbReference>
<gene>
    <name evidence="2" type="ORF">EEDITHA_LOCUS23179</name>
</gene>
<dbReference type="AlphaFoldDB" id="A0AAU9VFQ7"/>
<proteinExistence type="predicted"/>
<name>A0AAU9VFQ7_EUPED</name>
<organism evidence="2 3">
    <name type="scientific">Euphydryas editha</name>
    <name type="common">Edith's checkerspot</name>
    <dbReference type="NCBI Taxonomy" id="104508"/>
    <lineage>
        <taxon>Eukaryota</taxon>
        <taxon>Metazoa</taxon>
        <taxon>Ecdysozoa</taxon>
        <taxon>Arthropoda</taxon>
        <taxon>Hexapoda</taxon>
        <taxon>Insecta</taxon>
        <taxon>Pterygota</taxon>
        <taxon>Neoptera</taxon>
        <taxon>Endopterygota</taxon>
        <taxon>Lepidoptera</taxon>
        <taxon>Glossata</taxon>
        <taxon>Ditrysia</taxon>
        <taxon>Papilionoidea</taxon>
        <taxon>Nymphalidae</taxon>
        <taxon>Nymphalinae</taxon>
        <taxon>Euphydryas</taxon>
    </lineage>
</organism>
<accession>A0AAU9VFQ7</accession>
<protein>
    <submittedName>
        <fullName evidence="2">Uncharacterized protein</fullName>
    </submittedName>
</protein>
<evidence type="ECO:0000313" key="3">
    <source>
        <dbReference type="Proteomes" id="UP001153954"/>
    </source>
</evidence>
<reference evidence="2" key="1">
    <citation type="submission" date="2022-03" db="EMBL/GenBank/DDBJ databases">
        <authorList>
            <person name="Tunstrom K."/>
        </authorList>
    </citation>
    <scope>NUCLEOTIDE SEQUENCE</scope>
</reference>
<evidence type="ECO:0000256" key="1">
    <source>
        <dbReference type="SAM" id="MobiDB-lite"/>
    </source>
</evidence>
<comment type="caution">
    <text evidence="2">The sequence shown here is derived from an EMBL/GenBank/DDBJ whole genome shotgun (WGS) entry which is preliminary data.</text>
</comment>
<feature type="region of interest" description="Disordered" evidence="1">
    <location>
        <begin position="1"/>
        <end position="86"/>
    </location>
</feature>